<dbReference type="AlphaFoldDB" id="A0A2T3AHD6"/>
<dbReference type="InParanoid" id="A0A2T3AHD6"/>
<evidence type="ECO:0000313" key="2">
    <source>
        <dbReference type="Proteomes" id="UP000241462"/>
    </source>
</evidence>
<protein>
    <submittedName>
        <fullName evidence="1">Uncharacterized protein</fullName>
    </submittedName>
</protein>
<reference evidence="1 2" key="1">
    <citation type="journal article" date="2018" name="Mycol. Prog.">
        <title>Coniella lustricola, a new species from submerged detritus.</title>
        <authorList>
            <person name="Raudabaugh D.B."/>
            <person name="Iturriaga T."/>
            <person name="Carver A."/>
            <person name="Mondo S."/>
            <person name="Pangilinan J."/>
            <person name="Lipzen A."/>
            <person name="He G."/>
            <person name="Amirebrahimi M."/>
            <person name="Grigoriev I.V."/>
            <person name="Miller A.N."/>
        </authorList>
    </citation>
    <scope>NUCLEOTIDE SEQUENCE [LARGE SCALE GENOMIC DNA]</scope>
    <source>
        <strain evidence="1 2">B22-T-1</strain>
    </source>
</reference>
<organism evidence="1 2">
    <name type="scientific">Coniella lustricola</name>
    <dbReference type="NCBI Taxonomy" id="2025994"/>
    <lineage>
        <taxon>Eukaryota</taxon>
        <taxon>Fungi</taxon>
        <taxon>Dikarya</taxon>
        <taxon>Ascomycota</taxon>
        <taxon>Pezizomycotina</taxon>
        <taxon>Sordariomycetes</taxon>
        <taxon>Sordariomycetidae</taxon>
        <taxon>Diaporthales</taxon>
        <taxon>Schizoparmaceae</taxon>
        <taxon>Coniella</taxon>
    </lineage>
</organism>
<gene>
    <name evidence="1" type="ORF">BD289DRAFT_84146</name>
</gene>
<keyword evidence="2" id="KW-1185">Reference proteome</keyword>
<sequence>MKRTMRVSMVINPIFFSLSITHFVEKGHGSLRKLSKGEHMALVENHSCLPYQSLERVRERERERVVCGRSASPNSCDINQCAVSGLGPRFRLYMLVCVAKPWFCENMAVDHLYAYVQIEHGQTFMNDPAAIGEPLISLRGSSGLRGRGGFSHHLRHLSFDPTLVSAKSVALLVIFYPLLGHKMLIASDYACLLCNCGIPRSLGSRSKPFVTVCNTELFESQSFCAAPISTCPSAHTAGIYR</sequence>
<name>A0A2T3AHD6_9PEZI</name>
<accession>A0A2T3AHD6</accession>
<proteinExistence type="predicted"/>
<dbReference type="EMBL" id="KZ678389">
    <property type="protein sequence ID" value="PSR97683.1"/>
    <property type="molecule type" value="Genomic_DNA"/>
</dbReference>
<dbReference type="Proteomes" id="UP000241462">
    <property type="component" value="Unassembled WGS sequence"/>
</dbReference>
<evidence type="ECO:0000313" key="1">
    <source>
        <dbReference type="EMBL" id="PSR97683.1"/>
    </source>
</evidence>